<evidence type="ECO:0000259" key="2">
    <source>
        <dbReference type="Pfam" id="PF00690"/>
    </source>
</evidence>
<feature type="domain" description="Cation-transporting P-type ATPase N-terminal" evidence="2">
    <location>
        <begin position="5"/>
        <end position="43"/>
    </location>
</feature>
<feature type="compositionally biased region" description="Low complexity" evidence="1">
    <location>
        <begin position="69"/>
        <end position="83"/>
    </location>
</feature>
<organism evidence="3 4">
    <name type="scientific">Microbacterium elymi</name>
    <dbReference type="NCBI Taxonomy" id="2909587"/>
    <lineage>
        <taxon>Bacteria</taxon>
        <taxon>Bacillati</taxon>
        <taxon>Actinomycetota</taxon>
        <taxon>Actinomycetes</taxon>
        <taxon>Micrococcales</taxon>
        <taxon>Microbacteriaceae</taxon>
        <taxon>Microbacterium</taxon>
    </lineage>
</organism>
<gene>
    <name evidence="3" type="ORF">L2X98_30900</name>
</gene>
<reference evidence="3" key="1">
    <citation type="submission" date="2022-01" db="EMBL/GenBank/DDBJ databases">
        <title>Microbacterium eymi and Microbacterium rhizovicinus sp. nov., isolated from the rhizospheric soil of Elymus tsukushiensis, a plant native to the Dokdo Islands, Republic of Korea.</title>
        <authorList>
            <person name="Hwang Y.J."/>
        </authorList>
    </citation>
    <scope>NUCLEOTIDE SEQUENCE</scope>
    <source>
        <strain evidence="3">KUDC0405</strain>
    </source>
</reference>
<proteinExistence type="predicted"/>
<evidence type="ECO:0000313" key="4">
    <source>
        <dbReference type="Proteomes" id="UP001054811"/>
    </source>
</evidence>
<dbReference type="InterPro" id="IPR004014">
    <property type="entry name" value="ATPase_P-typ_cation-transptr_N"/>
</dbReference>
<dbReference type="Proteomes" id="UP001054811">
    <property type="component" value="Chromosome"/>
</dbReference>
<dbReference type="EMBL" id="CP091139">
    <property type="protein sequence ID" value="UUT34838.1"/>
    <property type="molecule type" value="Genomic_DNA"/>
</dbReference>
<sequence>MLASVGSTPAGLSDIDVTARRERFGPNALREHRARPLRVLGRQLRARSSSCCAGRHWCRRSSARESAHSRSLSSSPSASGWAS</sequence>
<feature type="region of interest" description="Disordered" evidence="1">
    <location>
        <begin position="58"/>
        <end position="83"/>
    </location>
</feature>
<protein>
    <submittedName>
        <fullName evidence="3">Cation-transporting P-type ATPase</fullName>
    </submittedName>
</protein>
<evidence type="ECO:0000256" key="1">
    <source>
        <dbReference type="SAM" id="MobiDB-lite"/>
    </source>
</evidence>
<name>A0ABY5NI65_9MICO</name>
<evidence type="ECO:0000313" key="3">
    <source>
        <dbReference type="EMBL" id="UUT34838.1"/>
    </source>
</evidence>
<keyword evidence="4" id="KW-1185">Reference proteome</keyword>
<dbReference type="Pfam" id="PF00690">
    <property type="entry name" value="Cation_ATPase_N"/>
    <property type="match status" value="1"/>
</dbReference>
<accession>A0ABY5NI65</accession>